<evidence type="ECO:0000256" key="15">
    <source>
        <dbReference type="PIRSR" id="PIRSR601952-2"/>
    </source>
</evidence>
<dbReference type="EC" id="3.1.3.1" evidence="3 17"/>
<evidence type="ECO:0000256" key="17">
    <source>
        <dbReference type="RuleBase" id="RU003947"/>
    </source>
</evidence>
<feature type="binding site" evidence="15">
    <location>
        <position position="184"/>
    </location>
    <ligand>
        <name>Mg(2+)</name>
        <dbReference type="ChEBI" id="CHEBI:18420"/>
    </ligand>
</feature>
<dbReference type="InterPro" id="IPR018299">
    <property type="entry name" value="Alkaline_phosphatase_AS"/>
</dbReference>
<feature type="compositionally biased region" description="Basic and acidic residues" evidence="18">
    <location>
        <begin position="580"/>
        <end position="599"/>
    </location>
</feature>
<evidence type="ECO:0000256" key="12">
    <source>
        <dbReference type="ARBA" id="ARBA00023180"/>
    </source>
</evidence>
<keyword evidence="11" id="KW-0472">Membrane</keyword>
<dbReference type="Proteomes" id="UP001445076">
    <property type="component" value="Unassembled WGS sequence"/>
</dbReference>
<comment type="cofactor">
    <cofactor evidence="15">
        <name>Zn(2+)</name>
        <dbReference type="ChEBI" id="CHEBI:29105"/>
    </cofactor>
    <text evidence="15">Binds 2 Zn(2+) ions.</text>
</comment>
<dbReference type="GO" id="GO:0005886">
    <property type="term" value="C:plasma membrane"/>
    <property type="evidence" value="ECO:0007669"/>
    <property type="project" value="UniProtKB-SubCell"/>
</dbReference>
<dbReference type="GO" id="GO:0004035">
    <property type="term" value="F:alkaline phosphatase activity"/>
    <property type="evidence" value="ECO:0007669"/>
    <property type="project" value="UniProtKB-EC"/>
</dbReference>
<feature type="binding site" evidence="15">
    <location>
        <position position="69"/>
    </location>
    <ligand>
        <name>Mg(2+)</name>
        <dbReference type="ChEBI" id="CHEBI:18420"/>
    </ligand>
</feature>
<evidence type="ECO:0000256" key="6">
    <source>
        <dbReference type="ARBA" id="ARBA00022622"/>
    </source>
</evidence>
<protein>
    <recommendedName>
        <fullName evidence="3 17">Alkaline phosphatase</fullName>
        <ecNumber evidence="3 17">3.1.3.1</ecNumber>
    </recommendedName>
</protein>
<dbReference type="PRINTS" id="PR00113">
    <property type="entry name" value="ALKPHPHTASE"/>
</dbReference>
<evidence type="ECO:0000256" key="8">
    <source>
        <dbReference type="ARBA" id="ARBA00022801"/>
    </source>
</evidence>
<feature type="binding site" evidence="15">
    <location>
        <position position="340"/>
    </location>
    <ligand>
        <name>Mg(2+)</name>
        <dbReference type="ChEBI" id="CHEBI:18420"/>
    </ligand>
</feature>
<feature type="signal peptide" evidence="19">
    <location>
        <begin position="1"/>
        <end position="23"/>
    </location>
</feature>
<evidence type="ECO:0000256" key="4">
    <source>
        <dbReference type="ARBA" id="ARBA00022475"/>
    </source>
</evidence>
<name>A0AAW0WB51_CHEQU</name>
<dbReference type="InterPro" id="IPR001952">
    <property type="entry name" value="Alkaline_phosphatase"/>
</dbReference>
<keyword evidence="13" id="KW-0449">Lipoprotein</keyword>
<feature type="active site" description="Phosphoserine intermediate" evidence="14">
    <location>
        <position position="119"/>
    </location>
</feature>
<dbReference type="PANTHER" id="PTHR11596:SF5">
    <property type="entry name" value="ALKALINE PHOSPHATASE"/>
    <property type="match status" value="1"/>
</dbReference>
<feature type="compositionally biased region" description="Basic and acidic residues" evidence="18">
    <location>
        <begin position="528"/>
        <end position="558"/>
    </location>
</feature>
<keyword evidence="12" id="KW-0325">Glycoprotein</keyword>
<evidence type="ECO:0000256" key="11">
    <source>
        <dbReference type="ARBA" id="ARBA00023136"/>
    </source>
</evidence>
<feature type="binding site" evidence="15">
    <location>
        <position position="468"/>
    </location>
    <ligand>
        <name>Zn(2+)</name>
        <dbReference type="ChEBI" id="CHEBI:29105"/>
        <label>2</label>
    </ligand>
</feature>
<feature type="binding site" evidence="15">
    <location>
        <position position="345"/>
    </location>
    <ligand>
        <name>Zn(2+)</name>
        <dbReference type="ChEBI" id="CHEBI:29105"/>
        <label>2</label>
    </ligand>
</feature>
<comment type="catalytic activity">
    <reaction evidence="17">
        <text>a phosphate monoester + H2O = an alcohol + phosphate</text>
        <dbReference type="Rhea" id="RHEA:15017"/>
        <dbReference type="ChEBI" id="CHEBI:15377"/>
        <dbReference type="ChEBI" id="CHEBI:30879"/>
        <dbReference type="ChEBI" id="CHEBI:43474"/>
        <dbReference type="ChEBI" id="CHEBI:67140"/>
        <dbReference type="EC" id="3.1.3.1"/>
    </reaction>
</comment>
<dbReference type="PROSITE" id="PS00123">
    <property type="entry name" value="ALKALINE_PHOSPHATASE"/>
    <property type="match status" value="1"/>
</dbReference>
<dbReference type="GO" id="GO:0046872">
    <property type="term" value="F:metal ion binding"/>
    <property type="evidence" value="ECO:0007669"/>
    <property type="project" value="UniProtKB-KW"/>
</dbReference>
<evidence type="ECO:0000256" key="14">
    <source>
        <dbReference type="PIRSR" id="PIRSR601952-1"/>
    </source>
</evidence>
<feature type="chain" id="PRO_5043912042" description="Alkaline phosphatase" evidence="19">
    <location>
        <begin position="24"/>
        <end position="656"/>
    </location>
</feature>
<evidence type="ECO:0000256" key="18">
    <source>
        <dbReference type="SAM" id="MobiDB-lite"/>
    </source>
</evidence>
<evidence type="ECO:0000256" key="19">
    <source>
        <dbReference type="SAM" id="SignalP"/>
    </source>
</evidence>
<feature type="binding site" evidence="15">
    <location>
        <position position="182"/>
    </location>
    <ligand>
        <name>Mg(2+)</name>
        <dbReference type="ChEBI" id="CHEBI:18420"/>
    </ligand>
</feature>
<organism evidence="20 21">
    <name type="scientific">Cherax quadricarinatus</name>
    <name type="common">Australian red claw crayfish</name>
    <dbReference type="NCBI Taxonomy" id="27406"/>
    <lineage>
        <taxon>Eukaryota</taxon>
        <taxon>Metazoa</taxon>
        <taxon>Ecdysozoa</taxon>
        <taxon>Arthropoda</taxon>
        <taxon>Crustacea</taxon>
        <taxon>Multicrustacea</taxon>
        <taxon>Malacostraca</taxon>
        <taxon>Eumalacostraca</taxon>
        <taxon>Eucarida</taxon>
        <taxon>Decapoda</taxon>
        <taxon>Pleocyemata</taxon>
        <taxon>Astacidea</taxon>
        <taxon>Parastacoidea</taxon>
        <taxon>Parastacidae</taxon>
        <taxon>Cherax</taxon>
    </lineage>
</organism>
<evidence type="ECO:0000256" key="1">
    <source>
        <dbReference type="ARBA" id="ARBA00004609"/>
    </source>
</evidence>
<dbReference type="PANTHER" id="PTHR11596">
    <property type="entry name" value="ALKALINE PHOSPHATASE"/>
    <property type="match status" value="1"/>
</dbReference>
<dbReference type="AlphaFoldDB" id="A0AAW0WB51"/>
<evidence type="ECO:0000256" key="2">
    <source>
        <dbReference type="ARBA" id="ARBA00005984"/>
    </source>
</evidence>
<evidence type="ECO:0000256" key="13">
    <source>
        <dbReference type="ARBA" id="ARBA00023288"/>
    </source>
</evidence>
<evidence type="ECO:0000256" key="3">
    <source>
        <dbReference type="ARBA" id="ARBA00012647"/>
    </source>
</evidence>
<evidence type="ECO:0000256" key="5">
    <source>
        <dbReference type="ARBA" id="ARBA00022553"/>
    </source>
</evidence>
<keyword evidence="10 15" id="KW-0460">Magnesium</keyword>
<keyword evidence="19" id="KW-0732">Signal</keyword>
<dbReference type="GO" id="GO:0098552">
    <property type="term" value="C:side of membrane"/>
    <property type="evidence" value="ECO:0007669"/>
    <property type="project" value="UniProtKB-KW"/>
</dbReference>
<sequence length="656" mass="72815">MVRCVWCWSVVMLVMMKLSLSPAVIFPSPHPEETGNSYWYQLMRREIQEALERPRNTGMAKNIILFLGDGMGVTVSTAGRILKGQKKGVSGEEGYLVWERFPNMALLKTYNLDKQVPDSAGTATAYLTGVKANYGTLGVNGRVNEKDCDASLIPENRLDTILNWAQDAGKDTGVVTTSQVTHATPAALYAKSAFRKWLCDTRMIQDNATHCKDIARQLVEDKPGKNMKVIMGGGRQEMGAPHGGEEIVCDRTDGRNLVKEWKNDKQELGASHFYVTSTRQLRDLDVNNTDYLLGLFAERHTRQEVDRDHGLDGTPSLKEMTLTAINILKKNSQGFFLMVEGALIDKALHNNKPRRALEDLLQMEEAVEAALQEVDLEDTLVVVTADHSHSMTMAGYPPRGNDIFGITTNVYVTDGLPYTTLMFTTGHGYNYTWDGQKVSRPNLTGVDTGHKDYVTLAAVPLMKGEETHGGEDVAVYAAGPMGHLFHRLHEQTYVAHVMAYSACIGPYNNSCCRSRGIIPDAHVQVESNHGEHGGHSHMGHGNEDSHVDRRQKGEDNQAHKRHGHHCTHVRKDHTPTGSTHHREEPEHNNEMEKTPWKADVDFDSQKSTSGVLDHPKILRKYKMVAGASTLSAGHITVVLFTLMALGCRTLQGYNAL</sequence>
<dbReference type="FunFam" id="3.40.720.10:FF:000008">
    <property type="entry name" value="Alkaline phosphatase"/>
    <property type="match status" value="1"/>
</dbReference>
<comment type="caution">
    <text evidence="20">The sequence shown here is derived from an EMBL/GenBank/DDBJ whole genome shotgun (WGS) entry which is preliminary data.</text>
</comment>
<feature type="region of interest" description="Disordered" evidence="18">
    <location>
        <begin position="527"/>
        <end position="599"/>
    </location>
</feature>
<feature type="binding site" evidence="15">
    <location>
        <position position="349"/>
    </location>
    <ligand>
        <name>Zn(2+)</name>
        <dbReference type="ChEBI" id="CHEBI:29105"/>
        <label>1</label>
    </ligand>
</feature>
<evidence type="ECO:0000256" key="16">
    <source>
        <dbReference type="RuleBase" id="RU003946"/>
    </source>
</evidence>
<dbReference type="Pfam" id="PF00245">
    <property type="entry name" value="Alk_phosphatase"/>
    <property type="match status" value="1"/>
</dbReference>
<comment type="cofactor">
    <cofactor evidence="15">
        <name>Mg(2+)</name>
        <dbReference type="ChEBI" id="CHEBI:18420"/>
    </cofactor>
    <text evidence="15">Binds 1 Mg(2+) ion.</text>
</comment>
<feature type="compositionally biased region" description="Basic residues" evidence="18">
    <location>
        <begin position="559"/>
        <end position="571"/>
    </location>
</feature>
<accession>A0AAW0WB51</accession>
<evidence type="ECO:0000256" key="10">
    <source>
        <dbReference type="ARBA" id="ARBA00022842"/>
    </source>
</evidence>
<reference evidence="20 21" key="1">
    <citation type="journal article" date="2024" name="BMC Genomics">
        <title>Genome assembly of redclaw crayfish (Cherax quadricarinatus) provides insights into its immune adaptation and hypoxia tolerance.</title>
        <authorList>
            <person name="Liu Z."/>
            <person name="Zheng J."/>
            <person name="Li H."/>
            <person name="Fang K."/>
            <person name="Wang S."/>
            <person name="He J."/>
            <person name="Zhou D."/>
            <person name="Weng S."/>
            <person name="Chi M."/>
            <person name="Gu Z."/>
            <person name="He J."/>
            <person name="Li F."/>
            <person name="Wang M."/>
        </authorList>
    </citation>
    <scope>NUCLEOTIDE SEQUENCE [LARGE SCALE GENOMIC DNA]</scope>
    <source>
        <strain evidence="20">ZL_2023a</strain>
    </source>
</reference>
<keyword evidence="6" id="KW-0336">GPI-anchor</keyword>
<proteinExistence type="inferred from homology"/>
<dbReference type="Gene3D" id="3.40.720.10">
    <property type="entry name" value="Alkaline Phosphatase, subunit A"/>
    <property type="match status" value="1"/>
</dbReference>
<feature type="binding site" evidence="15">
    <location>
        <position position="69"/>
    </location>
    <ligand>
        <name>Zn(2+)</name>
        <dbReference type="ChEBI" id="CHEBI:29105"/>
        <label>2</label>
    </ligand>
</feature>
<keyword evidence="9 15" id="KW-0862">Zinc</keyword>
<evidence type="ECO:0000256" key="7">
    <source>
        <dbReference type="ARBA" id="ARBA00022723"/>
    </source>
</evidence>
<keyword evidence="5" id="KW-0597">Phosphoprotein</keyword>
<gene>
    <name evidence="20" type="ORF">OTU49_009083</name>
</gene>
<evidence type="ECO:0000256" key="9">
    <source>
        <dbReference type="ARBA" id="ARBA00022833"/>
    </source>
</evidence>
<dbReference type="EMBL" id="JARKIK010000071">
    <property type="protein sequence ID" value="KAK8728668.1"/>
    <property type="molecule type" value="Genomic_DNA"/>
</dbReference>
<evidence type="ECO:0000313" key="20">
    <source>
        <dbReference type="EMBL" id="KAK8728668.1"/>
    </source>
</evidence>
<dbReference type="SUPFAM" id="SSF53649">
    <property type="entry name" value="Alkaline phosphatase-like"/>
    <property type="match status" value="1"/>
</dbReference>
<keyword evidence="8 17" id="KW-0378">Hydrolase</keyword>
<keyword evidence="7 15" id="KW-0479">Metal-binding</keyword>
<comment type="similarity">
    <text evidence="2 16">Belongs to the alkaline phosphatase family.</text>
</comment>
<dbReference type="SMART" id="SM00098">
    <property type="entry name" value="alkPPc"/>
    <property type="match status" value="1"/>
</dbReference>
<evidence type="ECO:0000313" key="21">
    <source>
        <dbReference type="Proteomes" id="UP001445076"/>
    </source>
</evidence>
<dbReference type="CDD" id="cd16012">
    <property type="entry name" value="ALP"/>
    <property type="match status" value="1"/>
</dbReference>
<feature type="binding site" evidence="15">
    <location>
        <position position="387"/>
    </location>
    <ligand>
        <name>Zn(2+)</name>
        <dbReference type="ChEBI" id="CHEBI:29105"/>
        <label>2</label>
    </ligand>
</feature>
<dbReference type="InterPro" id="IPR017850">
    <property type="entry name" value="Alkaline_phosphatase_core_sf"/>
</dbReference>
<comment type="subcellular location">
    <subcellularLocation>
        <location evidence="1">Cell membrane</location>
        <topology evidence="1">Lipid-anchor</topology>
        <topology evidence="1">GPI-anchor</topology>
    </subcellularLocation>
</comment>
<keyword evidence="4" id="KW-1003">Cell membrane</keyword>
<keyword evidence="21" id="KW-1185">Reference proteome</keyword>
<feature type="binding site" evidence="15">
    <location>
        <position position="386"/>
    </location>
    <ligand>
        <name>Zn(2+)</name>
        <dbReference type="ChEBI" id="CHEBI:29105"/>
        <label>2</label>
    </ligand>
</feature>